<sequence length="224" mass="22642">MLLLSGCAGVGNYFNSTLNPLGDPNAPAGDAINMQRARGNEVAVQPLRPQPGDVWPGKLAPVPTLGEIQKHMNVPLGQAYQNLYSAPAGSSPAPSYSVPPGAKVRRLPPDRAEGAEATFSRPAGAAMHSSTPPGSAQAPVPRAPAIPTAPARPAKPITSGDSLPVGQTVMGPHGPLGIVTSPSNGRYQTIAPIGGRGGGILIPNGNGTATLIQSNGQVVTVPTR</sequence>
<gene>
    <name evidence="2" type="ordered locus">ACMV_20680</name>
</gene>
<dbReference type="AlphaFoldDB" id="F0J055"/>
<dbReference type="HOGENOM" id="CLU_1232854_0_0_5"/>
<feature type="compositionally biased region" description="Low complexity" evidence="1">
    <location>
        <begin position="87"/>
        <end position="102"/>
    </location>
</feature>
<feature type="region of interest" description="Disordered" evidence="1">
    <location>
        <begin position="87"/>
        <end position="158"/>
    </location>
</feature>
<name>F0J055_ACIMA</name>
<organism evidence="2 3">
    <name type="scientific">Acidiphilium multivorum (strain DSM 11245 / JCM 8867 / NBRC 100883 / AIU 301)</name>
    <dbReference type="NCBI Taxonomy" id="926570"/>
    <lineage>
        <taxon>Bacteria</taxon>
        <taxon>Pseudomonadati</taxon>
        <taxon>Pseudomonadota</taxon>
        <taxon>Alphaproteobacteria</taxon>
        <taxon>Acetobacterales</taxon>
        <taxon>Acidocellaceae</taxon>
        <taxon>Acidiphilium</taxon>
    </lineage>
</organism>
<evidence type="ECO:0000256" key="1">
    <source>
        <dbReference type="SAM" id="MobiDB-lite"/>
    </source>
</evidence>
<accession>F0J055</accession>
<protein>
    <submittedName>
        <fullName evidence="2">Uncharacterized protein</fullName>
    </submittedName>
</protein>
<evidence type="ECO:0000313" key="3">
    <source>
        <dbReference type="Proteomes" id="UP000007100"/>
    </source>
</evidence>
<dbReference type="Proteomes" id="UP000007100">
    <property type="component" value="Chromosome"/>
</dbReference>
<proteinExistence type="predicted"/>
<keyword evidence="3" id="KW-1185">Reference proteome</keyword>
<reference evidence="2 3" key="1">
    <citation type="submission" date="2010-12" db="EMBL/GenBank/DDBJ databases">
        <title>Whole genome sequence of Acidiphilium multivorum AIU301.</title>
        <authorList>
            <person name="Narita-Yamada S."/>
            <person name="Nakamura S."/>
            <person name="Ito N."/>
            <person name="Takarada H."/>
            <person name="Katano Y."/>
            <person name="Nakazawa H."/>
            <person name="Hosoyama A."/>
            <person name="Yamada R."/>
            <person name="Fujita N."/>
        </authorList>
    </citation>
    <scope>NUCLEOTIDE SEQUENCE [LARGE SCALE GENOMIC DNA]</scope>
    <source>
        <strain evidence="3">DSM 11245 / JCM 8867 / AIU301</strain>
    </source>
</reference>
<evidence type="ECO:0000313" key="2">
    <source>
        <dbReference type="EMBL" id="BAJ81415.1"/>
    </source>
</evidence>
<dbReference type="EMBL" id="AP012035">
    <property type="protein sequence ID" value="BAJ81415.1"/>
    <property type="molecule type" value="Genomic_DNA"/>
</dbReference>
<dbReference type="KEGG" id="amv:ACMV_20680"/>
<feature type="compositionally biased region" description="Low complexity" evidence="1">
    <location>
        <begin position="138"/>
        <end position="158"/>
    </location>
</feature>